<dbReference type="Proteomes" id="UP000664218">
    <property type="component" value="Unassembled WGS sequence"/>
</dbReference>
<proteinExistence type="predicted"/>
<accession>A0A939H6W3</accession>
<reference evidence="1" key="1">
    <citation type="submission" date="2021-03" db="EMBL/GenBank/DDBJ databases">
        <title>Proteiniclasticum marinus sp. nov., isolated from tidal flat sediment.</title>
        <authorList>
            <person name="Namirimu T."/>
            <person name="Yang J.-A."/>
            <person name="Yang S.-H."/>
            <person name="Kim Y.-J."/>
            <person name="Kwon K.K."/>
        </authorList>
    </citation>
    <scope>NUCLEOTIDE SEQUENCE</scope>
    <source>
        <strain evidence="1">SCR006</strain>
    </source>
</reference>
<dbReference type="Pfam" id="PF11392">
    <property type="entry name" value="AllH"/>
    <property type="match status" value="1"/>
</dbReference>
<name>A0A939H6W3_9CLOT</name>
<keyword evidence="2" id="KW-1185">Reference proteome</keyword>
<dbReference type="AlphaFoldDB" id="A0A939H6W3"/>
<gene>
    <name evidence="1" type="ORF">J3A84_09610</name>
</gene>
<dbReference type="RefSeq" id="WP_207599813.1">
    <property type="nucleotide sequence ID" value="NZ_JAFNJU010000007.1"/>
</dbReference>
<dbReference type="InterPro" id="IPR021530">
    <property type="entry name" value="AllH-like"/>
</dbReference>
<protein>
    <submittedName>
        <fullName evidence="1">DUF2877 domain-containing protein</fullName>
    </submittedName>
</protein>
<sequence>MNISRISETAHFILTHAERFHLLSSHNDIVNIDTDMGLFSVQKQNIPLTPFAVVMEDSDSFDQFKYQLTTNVITSIDECKAALIGQLQSTAIYSSSLSTQNTILIPDLENLALMITMVLKKEEFPSGLRDFASNITFHKTGLMFHAIEQSDLEKFIRSKLEGVSLSKLAHPITSLIGLGNGLTPSMDDFLVGLISVFAFFDNHCELSFHRELLELTERKRHATNRVSASFLQSAVKHRFAQPVLELYDAFQSQNLDRIHHALNRILNIGHTSGSDSLNGILFGIRLLTELNPYSDYR</sequence>
<evidence type="ECO:0000313" key="1">
    <source>
        <dbReference type="EMBL" id="MBO1265284.1"/>
    </source>
</evidence>
<comment type="caution">
    <text evidence="1">The sequence shown here is derived from an EMBL/GenBank/DDBJ whole genome shotgun (WGS) entry which is preliminary data.</text>
</comment>
<evidence type="ECO:0000313" key="2">
    <source>
        <dbReference type="Proteomes" id="UP000664218"/>
    </source>
</evidence>
<dbReference type="EMBL" id="JAFNJU010000007">
    <property type="protein sequence ID" value="MBO1265284.1"/>
    <property type="molecule type" value="Genomic_DNA"/>
</dbReference>
<organism evidence="1 2">
    <name type="scientific">Proteiniclasticum aestuarii</name>
    <dbReference type="NCBI Taxonomy" id="2817862"/>
    <lineage>
        <taxon>Bacteria</taxon>
        <taxon>Bacillati</taxon>
        <taxon>Bacillota</taxon>
        <taxon>Clostridia</taxon>
        <taxon>Eubacteriales</taxon>
        <taxon>Clostridiaceae</taxon>
        <taxon>Proteiniclasticum</taxon>
    </lineage>
</organism>